<feature type="compositionally biased region" description="Basic and acidic residues" evidence="1">
    <location>
        <begin position="134"/>
        <end position="151"/>
    </location>
</feature>
<sequence length="276" mass="31287">MFVYNEMDVKTNGHLYDSEVKVHVTCDKLTTLHSMTPSSNPELLFSFYAEMETGKNIRKHDRDDTNMTDMVSNAFDATNKVINDLLTFNGDENGDDAVEDNENIDDANDAKDGEYYGGDQQDENASVSCVLKEISQRDQPEKRKTSLVEKDGESEDNDQEPTKRVRLESVPSPVWEFEYEMPTWLPKVMKKHETAILTTDASHELASKPIYWRILDISEYNIVPDILSNADLSSLKLMFATALNEISWTSLEPAAERCLQALGKLNTKQLQSIGEM</sequence>
<feature type="non-terminal residue" evidence="2">
    <location>
        <position position="276"/>
    </location>
</feature>
<organism evidence="2 3">
    <name type="scientific">Jimgerdemannia flammicorona</name>
    <dbReference type="NCBI Taxonomy" id="994334"/>
    <lineage>
        <taxon>Eukaryota</taxon>
        <taxon>Fungi</taxon>
        <taxon>Fungi incertae sedis</taxon>
        <taxon>Mucoromycota</taxon>
        <taxon>Mucoromycotina</taxon>
        <taxon>Endogonomycetes</taxon>
        <taxon>Endogonales</taxon>
        <taxon>Endogonaceae</taxon>
        <taxon>Jimgerdemannia</taxon>
    </lineage>
</organism>
<protein>
    <submittedName>
        <fullName evidence="2">Uncharacterized protein</fullName>
    </submittedName>
</protein>
<gene>
    <name evidence="2" type="ORF">BC938DRAFT_482658</name>
</gene>
<evidence type="ECO:0000256" key="1">
    <source>
        <dbReference type="SAM" id="MobiDB-lite"/>
    </source>
</evidence>
<dbReference type="AlphaFoldDB" id="A0A433QWE4"/>
<feature type="compositionally biased region" description="Acidic residues" evidence="1">
    <location>
        <begin position="92"/>
        <end position="107"/>
    </location>
</feature>
<dbReference type="Proteomes" id="UP000274822">
    <property type="component" value="Unassembled WGS sequence"/>
</dbReference>
<evidence type="ECO:0000313" key="3">
    <source>
        <dbReference type="Proteomes" id="UP000274822"/>
    </source>
</evidence>
<evidence type="ECO:0000313" key="2">
    <source>
        <dbReference type="EMBL" id="RUS34055.1"/>
    </source>
</evidence>
<comment type="caution">
    <text evidence="2">The sequence shown here is derived from an EMBL/GenBank/DDBJ whole genome shotgun (WGS) entry which is preliminary data.</text>
</comment>
<name>A0A433QWE4_9FUNG</name>
<dbReference type="EMBL" id="RBNJ01000768">
    <property type="protein sequence ID" value="RUS34055.1"/>
    <property type="molecule type" value="Genomic_DNA"/>
</dbReference>
<reference evidence="2 3" key="1">
    <citation type="journal article" date="2018" name="New Phytol.">
        <title>Phylogenomics of Endogonaceae and evolution of mycorrhizas within Mucoromycota.</title>
        <authorList>
            <person name="Chang Y."/>
            <person name="Desiro A."/>
            <person name="Na H."/>
            <person name="Sandor L."/>
            <person name="Lipzen A."/>
            <person name="Clum A."/>
            <person name="Barry K."/>
            <person name="Grigoriev I.V."/>
            <person name="Martin F.M."/>
            <person name="Stajich J.E."/>
            <person name="Smith M.E."/>
            <person name="Bonito G."/>
            <person name="Spatafora J.W."/>
        </authorList>
    </citation>
    <scope>NUCLEOTIDE SEQUENCE [LARGE SCALE GENOMIC DNA]</scope>
    <source>
        <strain evidence="2 3">AD002</strain>
    </source>
</reference>
<keyword evidence="3" id="KW-1185">Reference proteome</keyword>
<feature type="region of interest" description="Disordered" evidence="1">
    <location>
        <begin position="92"/>
        <end position="166"/>
    </location>
</feature>
<proteinExistence type="predicted"/>
<accession>A0A433QWE4</accession>